<dbReference type="CDD" id="cd02020">
    <property type="entry name" value="CMPK"/>
    <property type="match status" value="1"/>
</dbReference>
<dbReference type="EMBL" id="JACPSX010000027">
    <property type="protein sequence ID" value="MBI3013754.1"/>
    <property type="molecule type" value="Genomic_DNA"/>
</dbReference>
<sequence>MDGRDAGTVIFPDAEIKFFLDASPRERARRRYLELKNRTQGLDPSQVLEDLNRRDLQDSRRAAAPLQIPKNAVVVDSTGLTPDEVVARMVETVSAYRMPSTCG</sequence>
<evidence type="ECO:0000256" key="1">
    <source>
        <dbReference type="ARBA" id="ARBA00012906"/>
    </source>
</evidence>
<keyword evidence="2" id="KW-0808">Transferase</keyword>
<protein>
    <recommendedName>
        <fullName evidence="1">(d)CMP kinase</fullName>
        <ecNumber evidence="1">2.7.4.25</ecNumber>
    </recommendedName>
</protein>
<accession>A0A932GMK1</accession>
<proteinExistence type="predicted"/>
<comment type="catalytic activity">
    <reaction evidence="6">
        <text>dCMP + ATP = dCDP + ADP</text>
        <dbReference type="Rhea" id="RHEA:25094"/>
        <dbReference type="ChEBI" id="CHEBI:30616"/>
        <dbReference type="ChEBI" id="CHEBI:57566"/>
        <dbReference type="ChEBI" id="CHEBI:58593"/>
        <dbReference type="ChEBI" id="CHEBI:456216"/>
        <dbReference type="EC" id="2.7.4.25"/>
    </reaction>
</comment>
<dbReference type="SUPFAM" id="SSF52540">
    <property type="entry name" value="P-loop containing nucleoside triphosphate hydrolases"/>
    <property type="match status" value="1"/>
</dbReference>
<keyword evidence="5" id="KW-0067">ATP-binding</keyword>
<evidence type="ECO:0000256" key="5">
    <source>
        <dbReference type="ARBA" id="ARBA00022840"/>
    </source>
</evidence>
<dbReference type="AlphaFoldDB" id="A0A932GMK1"/>
<evidence type="ECO:0000259" key="8">
    <source>
        <dbReference type="Pfam" id="PF02224"/>
    </source>
</evidence>
<organism evidence="9 10">
    <name type="scientific">Tectimicrobiota bacterium</name>
    <dbReference type="NCBI Taxonomy" id="2528274"/>
    <lineage>
        <taxon>Bacteria</taxon>
        <taxon>Pseudomonadati</taxon>
        <taxon>Nitrospinota/Tectimicrobiota group</taxon>
        <taxon>Candidatus Tectimicrobiota</taxon>
    </lineage>
</organism>
<dbReference type="GO" id="GO:0006139">
    <property type="term" value="P:nucleobase-containing compound metabolic process"/>
    <property type="evidence" value="ECO:0007669"/>
    <property type="project" value="InterPro"/>
</dbReference>
<name>A0A932GMK1_UNCTE</name>
<dbReference type="GO" id="GO:0036431">
    <property type="term" value="F:dCMP kinase activity"/>
    <property type="evidence" value="ECO:0007669"/>
    <property type="project" value="InterPro"/>
</dbReference>
<keyword evidence="4 9" id="KW-0418">Kinase</keyword>
<evidence type="ECO:0000313" key="10">
    <source>
        <dbReference type="Proteomes" id="UP000741360"/>
    </source>
</evidence>
<dbReference type="Pfam" id="PF02224">
    <property type="entry name" value="Cytidylate_kin"/>
    <property type="match status" value="1"/>
</dbReference>
<dbReference type="EC" id="2.7.4.25" evidence="1"/>
<evidence type="ECO:0000256" key="4">
    <source>
        <dbReference type="ARBA" id="ARBA00022777"/>
    </source>
</evidence>
<dbReference type="Gene3D" id="3.40.50.300">
    <property type="entry name" value="P-loop containing nucleotide triphosphate hydrolases"/>
    <property type="match status" value="1"/>
</dbReference>
<reference evidence="9" key="1">
    <citation type="submission" date="2020-07" db="EMBL/GenBank/DDBJ databases">
        <title>Huge and variable diversity of episymbiotic CPR bacteria and DPANN archaea in groundwater ecosystems.</title>
        <authorList>
            <person name="He C.Y."/>
            <person name="Keren R."/>
            <person name="Whittaker M."/>
            <person name="Farag I.F."/>
            <person name="Doudna J."/>
            <person name="Cate J.H.D."/>
            <person name="Banfield J.F."/>
        </authorList>
    </citation>
    <scope>NUCLEOTIDE SEQUENCE</scope>
    <source>
        <strain evidence="9">NC_groundwater_717_Ag_S-0.2um_59_8</strain>
    </source>
</reference>
<gene>
    <name evidence="9" type="ORF">HYY65_01515</name>
</gene>
<evidence type="ECO:0000313" key="9">
    <source>
        <dbReference type="EMBL" id="MBI3013754.1"/>
    </source>
</evidence>
<feature type="domain" description="Cytidylate kinase" evidence="8">
    <location>
        <begin position="1"/>
        <end position="93"/>
    </location>
</feature>
<dbReference type="InterPro" id="IPR011994">
    <property type="entry name" value="Cytidylate_kinase_dom"/>
</dbReference>
<dbReference type="GO" id="GO:0005524">
    <property type="term" value="F:ATP binding"/>
    <property type="evidence" value="ECO:0007669"/>
    <property type="project" value="UniProtKB-KW"/>
</dbReference>
<keyword evidence="3" id="KW-0547">Nucleotide-binding</keyword>
<evidence type="ECO:0000256" key="2">
    <source>
        <dbReference type="ARBA" id="ARBA00022679"/>
    </source>
</evidence>
<dbReference type="InterPro" id="IPR027417">
    <property type="entry name" value="P-loop_NTPase"/>
</dbReference>
<evidence type="ECO:0000256" key="3">
    <source>
        <dbReference type="ARBA" id="ARBA00022741"/>
    </source>
</evidence>
<evidence type="ECO:0000256" key="7">
    <source>
        <dbReference type="ARBA" id="ARBA00048478"/>
    </source>
</evidence>
<dbReference type="Proteomes" id="UP000741360">
    <property type="component" value="Unassembled WGS sequence"/>
</dbReference>
<comment type="catalytic activity">
    <reaction evidence="7">
        <text>CMP + ATP = CDP + ADP</text>
        <dbReference type="Rhea" id="RHEA:11600"/>
        <dbReference type="ChEBI" id="CHEBI:30616"/>
        <dbReference type="ChEBI" id="CHEBI:58069"/>
        <dbReference type="ChEBI" id="CHEBI:60377"/>
        <dbReference type="ChEBI" id="CHEBI:456216"/>
        <dbReference type="EC" id="2.7.4.25"/>
    </reaction>
</comment>
<evidence type="ECO:0000256" key="6">
    <source>
        <dbReference type="ARBA" id="ARBA00047615"/>
    </source>
</evidence>
<comment type="caution">
    <text evidence="9">The sequence shown here is derived from an EMBL/GenBank/DDBJ whole genome shotgun (WGS) entry which is preliminary data.</text>
</comment>